<comment type="caution">
    <text evidence="2">The sequence shown here is derived from an EMBL/GenBank/DDBJ whole genome shotgun (WGS) entry which is preliminary data.</text>
</comment>
<dbReference type="OrthoDB" id="6783651at2759"/>
<evidence type="ECO:0000313" key="2">
    <source>
        <dbReference type="EMBL" id="CAB4034766.1"/>
    </source>
</evidence>
<feature type="region of interest" description="Disordered" evidence="1">
    <location>
        <begin position="116"/>
        <end position="144"/>
    </location>
</feature>
<name>A0A6S7JQ25_PARCT</name>
<feature type="compositionally biased region" description="Polar residues" evidence="1">
    <location>
        <begin position="133"/>
        <end position="144"/>
    </location>
</feature>
<reference evidence="2" key="1">
    <citation type="submission" date="2020-04" db="EMBL/GenBank/DDBJ databases">
        <authorList>
            <person name="Alioto T."/>
            <person name="Alioto T."/>
            <person name="Gomez Garrido J."/>
        </authorList>
    </citation>
    <scope>NUCLEOTIDE SEQUENCE</scope>
    <source>
        <strain evidence="2">A484AB</strain>
    </source>
</reference>
<proteinExistence type="predicted"/>
<dbReference type="PANTHER" id="PTHR47331">
    <property type="entry name" value="PHD-TYPE DOMAIN-CONTAINING PROTEIN"/>
    <property type="match status" value="1"/>
</dbReference>
<dbReference type="EMBL" id="CACRXK020020401">
    <property type="protein sequence ID" value="CAB4034766.1"/>
    <property type="molecule type" value="Genomic_DNA"/>
</dbReference>
<evidence type="ECO:0000256" key="1">
    <source>
        <dbReference type="SAM" id="MobiDB-lite"/>
    </source>
</evidence>
<sequence length="209" mass="22877">MLSGRLSADTRCKPKDIAGTKNGLNFEIDGQRTDDESGRKVEVKSYKCPICNGNHILPRCSHFQKESPEGRLKFVRKRGLCYNCLFQGRIATSCPKKSFCKVNGCQLKHSTYLHPKSNPRFAEKSSGPHVPNNPDNRSNYDSRANNNGCANATNVGNDVNGAGVTATGLPLVSVKVRCSGSSRVITYAFLDSGSNTTFCTDELLKQLRV</sequence>
<protein>
    <submittedName>
        <fullName evidence="2">Uncharacterized protein</fullName>
    </submittedName>
</protein>
<gene>
    <name evidence="2" type="ORF">PACLA_8A004359</name>
</gene>
<evidence type="ECO:0000313" key="3">
    <source>
        <dbReference type="Proteomes" id="UP001152795"/>
    </source>
</evidence>
<dbReference type="PANTHER" id="PTHR47331:SF1">
    <property type="entry name" value="GAG-LIKE PROTEIN"/>
    <property type="match status" value="1"/>
</dbReference>
<dbReference type="AlphaFoldDB" id="A0A6S7JQ25"/>
<accession>A0A6S7JQ25</accession>
<keyword evidence="3" id="KW-1185">Reference proteome</keyword>
<dbReference type="Proteomes" id="UP001152795">
    <property type="component" value="Unassembled WGS sequence"/>
</dbReference>
<organism evidence="2 3">
    <name type="scientific">Paramuricea clavata</name>
    <name type="common">Red gorgonian</name>
    <name type="synonym">Violescent sea-whip</name>
    <dbReference type="NCBI Taxonomy" id="317549"/>
    <lineage>
        <taxon>Eukaryota</taxon>
        <taxon>Metazoa</taxon>
        <taxon>Cnidaria</taxon>
        <taxon>Anthozoa</taxon>
        <taxon>Octocorallia</taxon>
        <taxon>Malacalcyonacea</taxon>
        <taxon>Plexauridae</taxon>
        <taxon>Paramuricea</taxon>
    </lineage>
</organism>